<feature type="compositionally biased region" description="Polar residues" evidence="1">
    <location>
        <begin position="32"/>
        <end position="52"/>
    </location>
</feature>
<reference evidence="2" key="1">
    <citation type="submission" date="2019-08" db="EMBL/GenBank/DDBJ databases">
        <authorList>
            <person name="Kucharzyk K."/>
            <person name="Murdoch R.W."/>
            <person name="Higgins S."/>
            <person name="Loffler F."/>
        </authorList>
    </citation>
    <scope>NUCLEOTIDE SEQUENCE</scope>
</reference>
<accession>A0A645I2L4</accession>
<gene>
    <name evidence="2" type="ORF">SDC9_193108</name>
</gene>
<dbReference type="EMBL" id="VSSQ01105531">
    <property type="protein sequence ID" value="MPN45541.1"/>
    <property type="molecule type" value="Genomic_DNA"/>
</dbReference>
<evidence type="ECO:0000256" key="1">
    <source>
        <dbReference type="SAM" id="MobiDB-lite"/>
    </source>
</evidence>
<name>A0A645I2L4_9ZZZZ</name>
<comment type="caution">
    <text evidence="2">The sequence shown here is derived from an EMBL/GenBank/DDBJ whole genome shotgun (WGS) entry which is preliminary data.</text>
</comment>
<feature type="region of interest" description="Disordered" evidence="1">
    <location>
        <begin position="32"/>
        <end position="53"/>
    </location>
</feature>
<sequence length="148" mass="15948">MAFKPKGVAALPMPSRLADIFIKMAKKAGLSRGTSGKISRTTGPSSLPTQATRPDFSATFIRPVQRQIMPQSSRISLGVFSAEAKSAVLSASVLPEMAAKIIPAATSMNQNQLIIRITRKTYAAAIRSMPCQGQPSQVWPRPIRAARR</sequence>
<evidence type="ECO:0000313" key="2">
    <source>
        <dbReference type="EMBL" id="MPN45541.1"/>
    </source>
</evidence>
<organism evidence="2">
    <name type="scientific">bioreactor metagenome</name>
    <dbReference type="NCBI Taxonomy" id="1076179"/>
    <lineage>
        <taxon>unclassified sequences</taxon>
        <taxon>metagenomes</taxon>
        <taxon>ecological metagenomes</taxon>
    </lineage>
</organism>
<proteinExistence type="predicted"/>
<dbReference type="AlphaFoldDB" id="A0A645I2L4"/>
<protein>
    <submittedName>
        <fullName evidence="2">Uncharacterized protein</fullName>
    </submittedName>
</protein>